<dbReference type="Proteomes" id="UP000187412">
    <property type="component" value="Unassembled WGS sequence"/>
</dbReference>
<comment type="caution">
    <text evidence="1">The sequence shown here is derived from an EMBL/GenBank/DDBJ whole genome shotgun (WGS) entry which is preliminary data.</text>
</comment>
<accession>A0ABX3H081</accession>
<organism evidence="1 2">
    <name type="scientific">Paenibacillus borealis</name>
    <dbReference type="NCBI Taxonomy" id="160799"/>
    <lineage>
        <taxon>Bacteria</taxon>
        <taxon>Bacillati</taxon>
        <taxon>Bacillota</taxon>
        <taxon>Bacilli</taxon>
        <taxon>Bacillales</taxon>
        <taxon>Paenibacillaceae</taxon>
        <taxon>Paenibacillus</taxon>
    </lineage>
</organism>
<dbReference type="RefSeq" id="WP_076113464.1">
    <property type="nucleotide sequence ID" value="NZ_MPTB01000042.1"/>
</dbReference>
<keyword evidence="2" id="KW-1185">Reference proteome</keyword>
<evidence type="ECO:0008006" key="3">
    <source>
        <dbReference type="Google" id="ProtNLM"/>
    </source>
</evidence>
<name>A0ABX3H081_PAEBO</name>
<evidence type="ECO:0000313" key="2">
    <source>
        <dbReference type="Proteomes" id="UP000187412"/>
    </source>
</evidence>
<proteinExistence type="predicted"/>
<protein>
    <recommendedName>
        <fullName evidence="3">RiboL-PSP-HEPN domain-containing protein</fullName>
    </recommendedName>
</protein>
<dbReference type="EMBL" id="MPTB01000042">
    <property type="protein sequence ID" value="OMD42000.1"/>
    <property type="molecule type" value="Genomic_DNA"/>
</dbReference>
<reference evidence="1 2" key="1">
    <citation type="submission" date="2016-10" db="EMBL/GenBank/DDBJ databases">
        <title>Paenibacillus species isolates.</title>
        <authorList>
            <person name="Beno S.M."/>
        </authorList>
    </citation>
    <scope>NUCLEOTIDE SEQUENCE [LARGE SCALE GENOMIC DNA]</scope>
    <source>
        <strain evidence="1 2">FSL H7-0744</strain>
    </source>
</reference>
<sequence>MHQTDPRNIITYASGEAYGEPFQAFIRGQLYIETLLSEIIVRSFKNPEALKNITNSFHNKVKIVRGVDRISAPMEDLLLQINSVRNKLAHKLEFNLVFNDAFELVEKAAEAKVDFSDENIYLDRNYSELNYGVTGVVAELMSNTFSQILFENEDMFTHEDIGRFLG</sequence>
<gene>
    <name evidence="1" type="ORF">BSK56_26375</name>
</gene>
<evidence type="ECO:0000313" key="1">
    <source>
        <dbReference type="EMBL" id="OMD42000.1"/>
    </source>
</evidence>